<name>A0A6L2LB12_TANCI</name>
<dbReference type="CDD" id="cd00303">
    <property type="entry name" value="retropepsin_like"/>
    <property type="match status" value="1"/>
</dbReference>
<accession>A0A6L2LB12</accession>
<keyword evidence="5" id="KW-0511">Multifunctional enzyme</keyword>
<dbReference type="InterPro" id="IPR012337">
    <property type="entry name" value="RNaseH-like_sf"/>
</dbReference>
<dbReference type="GO" id="GO:0015074">
    <property type="term" value="P:DNA integration"/>
    <property type="evidence" value="ECO:0007669"/>
    <property type="project" value="InterPro"/>
</dbReference>
<dbReference type="InterPro" id="IPR043502">
    <property type="entry name" value="DNA/RNA_pol_sf"/>
</dbReference>
<evidence type="ECO:0000313" key="7">
    <source>
        <dbReference type="EMBL" id="GEU58319.1"/>
    </source>
</evidence>
<proteinExistence type="predicted"/>
<dbReference type="PROSITE" id="PS50994">
    <property type="entry name" value="INTEGRASE"/>
    <property type="match status" value="1"/>
</dbReference>
<dbReference type="GO" id="GO:0004519">
    <property type="term" value="F:endonuclease activity"/>
    <property type="evidence" value="ECO:0007669"/>
    <property type="project" value="UniProtKB-KW"/>
</dbReference>
<keyword evidence="1" id="KW-0808">Transferase</keyword>
<keyword evidence="2" id="KW-0548">Nucleotidyltransferase</keyword>
<dbReference type="PANTHER" id="PTHR37984">
    <property type="entry name" value="PROTEIN CBG26694"/>
    <property type="match status" value="1"/>
</dbReference>
<sequence length="1090" mass="122847">MATEGNGDSPVPNLRTMEELCQPSLNGRGGPIAPIAIQATNFRLKNDMIQQVQNSCQLHGLSSDDANKHLDKFLHVTQSIKVNGVTDDSLHLYLFPYSFTHHATAWFDRLPRSSINTFEKIAKMFLGKYISPSMVRKLRNKITNLRQRPDESLFEAWECYKLSIDRCPNHNMLPVTQIDTFYNGLTLRHRDTINAADTSAQQSESCSSIASSSDLEIVALKAEMAEINKNIMKVLQINHQVKAVTHSYETCGGPYSYNDCPAIVGQTQNVYATEPIKVVIPTNLKANDVILKNMQTNMTSLIISNLELKNMFGQFMKMNDTSSSGSGTLPSNTITNPKEDLKVEHETEVTKDMMPPTNNGSTKDVQPLVVQVETLIPNSEPVVAPVVKPIVAPVSALKPNQKPSIPYPSRLHDQKLRDKTNDQKEKFFKILLTNKEKLCKLARTPLNEHCSVVLLKKLPEELGDPGKFLIPYDFLGMDECLALADLGASINLIPLSVWNKCSLPQLTPTLMTLELANHLISRPIGVAEDVFVNVGKFHFLADFVVVEFDVDPRVPLILGRSFLKTEKALIDVYEGELTLRVGKEAITFNLDQTSRYSANYNDMTENRIDAIDMACEEYSQEVLCFSDIIMSGNPTPYYDLIVYTSSPTLTPFRDSDFLLEEVDAFLALEDDPTSREPLEVELKDLPPHLEYAFWKEKSHFMVKEGIVLGHKISKNGIEVDKAKVDVITKLPHPTTIKDTPFFFSNECVKAFQTLKKKLTEAPILVSPDWDQPFKIMCDASNFAIGAVLRQRKTKHFQPIHYASKTMTDAQAHYTTTKKELLAVVYAFKKFQLYLILSKSIVYTDHLELKYMFGIQDAKPRLPGWVLLLQKFDITVRDKKGAENLAADHISRLENPHQSVLDKKEINEMFPLETLNMVSFRGNSSTSCTTFGTTPSCSKSLRIKSSGGVFTARKPLTFLRLAIMDPPGDTMAQTTPPKRFGTPRAIISNRGTHFCNDQFAKVMLKYDVAYRLATTYHPQTSRHVEVSNRGLKRILERTAGENHASWSDKLDDALWAFRTAFKTPIGCTPYKLIYEKACHLPIELEHKAYWP</sequence>
<evidence type="ECO:0000256" key="1">
    <source>
        <dbReference type="ARBA" id="ARBA00022679"/>
    </source>
</evidence>
<keyword evidence="4" id="KW-0378">Hydrolase</keyword>
<gene>
    <name evidence="7" type="ORF">Tci_030297</name>
</gene>
<dbReference type="PANTHER" id="PTHR37984:SF5">
    <property type="entry name" value="PROTEIN NYNRIN-LIKE"/>
    <property type="match status" value="1"/>
</dbReference>
<evidence type="ECO:0000256" key="4">
    <source>
        <dbReference type="ARBA" id="ARBA00022759"/>
    </source>
</evidence>
<reference evidence="7" key="1">
    <citation type="journal article" date="2019" name="Sci. Rep.">
        <title>Draft genome of Tanacetum cinerariifolium, the natural source of mosquito coil.</title>
        <authorList>
            <person name="Yamashiro T."/>
            <person name="Shiraishi A."/>
            <person name="Satake H."/>
            <person name="Nakayama K."/>
        </authorList>
    </citation>
    <scope>NUCLEOTIDE SEQUENCE</scope>
</reference>
<dbReference type="Pfam" id="PF03732">
    <property type="entry name" value="Retrotrans_gag"/>
    <property type="match status" value="1"/>
</dbReference>
<evidence type="ECO:0000256" key="3">
    <source>
        <dbReference type="ARBA" id="ARBA00022722"/>
    </source>
</evidence>
<feature type="domain" description="Integrase catalytic" evidence="6">
    <location>
        <begin position="980"/>
        <end position="1076"/>
    </location>
</feature>
<evidence type="ECO:0000256" key="2">
    <source>
        <dbReference type="ARBA" id="ARBA00022695"/>
    </source>
</evidence>
<dbReference type="InterPro" id="IPR050951">
    <property type="entry name" value="Retrovirus_Pol_polyprotein"/>
</dbReference>
<dbReference type="FunFam" id="3.10.20.370:FF:000001">
    <property type="entry name" value="Retrovirus-related Pol polyprotein from transposon 17.6-like protein"/>
    <property type="match status" value="1"/>
</dbReference>
<dbReference type="Gene3D" id="3.10.20.370">
    <property type="match status" value="1"/>
</dbReference>
<dbReference type="CDD" id="cd09274">
    <property type="entry name" value="RNase_HI_RT_Ty3"/>
    <property type="match status" value="1"/>
</dbReference>
<dbReference type="SUPFAM" id="SSF53098">
    <property type="entry name" value="Ribonuclease H-like"/>
    <property type="match status" value="1"/>
</dbReference>
<dbReference type="AlphaFoldDB" id="A0A6L2LB12"/>
<dbReference type="SUPFAM" id="SSF56672">
    <property type="entry name" value="DNA/RNA polymerases"/>
    <property type="match status" value="1"/>
</dbReference>
<protein>
    <submittedName>
        <fullName evidence="7">Reverse transcriptase domain-containing protein</fullName>
    </submittedName>
</protein>
<dbReference type="InterPro" id="IPR041577">
    <property type="entry name" value="RT_RNaseH_2"/>
</dbReference>
<evidence type="ECO:0000256" key="5">
    <source>
        <dbReference type="ARBA" id="ARBA00023268"/>
    </source>
</evidence>
<keyword evidence="3" id="KW-0540">Nuclease</keyword>
<dbReference type="Gene3D" id="2.40.70.10">
    <property type="entry name" value="Acid Proteases"/>
    <property type="match status" value="1"/>
</dbReference>
<dbReference type="InterPro" id="IPR036397">
    <property type="entry name" value="RNaseH_sf"/>
</dbReference>
<dbReference type="GO" id="GO:0003964">
    <property type="term" value="F:RNA-directed DNA polymerase activity"/>
    <property type="evidence" value="ECO:0007669"/>
    <property type="project" value="UniProtKB-KW"/>
</dbReference>
<dbReference type="Pfam" id="PF17919">
    <property type="entry name" value="RT_RNaseH_2"/>
    <property type="match status" value="1"/>
</dbReference>
<dbReference type="EMBL" id="BKCJ010003981">
    <property type="protein sequence ID" value="GEU58319.1"/>
    <property type="molecule type" value="Genomic_DNA"/>
</dbReference>
<dbReference type="Gene3D" id="3.30.420.10">
    <property type="entry name" value="Ribonuclease H-like superfamily/Ribonuclease H"/>
    <property type="match status" value="1"/>
</dbReference>
<dbReference type="InterPro" id="IPR001584">
    <property type="entry name" value="Integrase_cat-core"/>
</dbReference>
<keyword evidence="7" id="KW-0695">RNA-directed DNA polymerase</keyword>
<dbReference type="InterPro" id="IPR021109">
    <property type="entry name" value="Peptidase_aspartic_dom_sf"/>
</dbReference>
<keyword evidence="4" id="KW-0255">Endonuclease</keyword>
<dbReference type="GO" id="GO:0003676">
    <property type="term" value="F:nucleic acid binding"/>
    <property type="evidence" value="ECO:0007669"/>
    <property type="project" value="InterPro"/>
</dbReference>
<organism evidence="7">
    <name type="scientific">Tanacetum cinerariifolium</name>
    <name type="common">Dalmatian daisy</name>
    <name type="synonym">Chrysanthemum cinerariifolium</name>
    <dbReference type="NCBI Taxonomy" id="118510"/>
    <lineage>
        <taxon>Eukaryota</taxon>
        <taxon>Viridiplantae</taxon>
        <taxon>Streptophyta</taxon>
        <taxon>Embryophyta</taxon>
        <taxon>Tracheophyta</taxon>
        <taxon>Spermatophyta</taxon>
        <taxon>Magnoliopsida</taxon>
        <taxon>eudicotyledons</taxon>
        <taxon>Gunneridae</taxon>
        <taxon>Pentapetalae</taxon>
        <taxon>asterids</taxon>
        <taxon>campanulids</taxon>
        <taxon>Asterales</taxon>
        <taxon>Asteraceae</taxon>
        <taxon>Asteroideae</taxon>
        <taxon>Anthemideae</taxon>
        <taxon>Anthemidinae</taxon>
        <taxon>Tanacetum</taxon>
    </lineage>
</organism>
<comment type="caution">
    <text evidence="7">The sequence shown here is derived from an EMBL/GenBank/DDBJ whole genome shotgun (WGS) entry which is preliminary data.</text>
</comment>
<dbReference type="InterPro" id="IPR005162">
    <property type="entry name" value="Retrotrans_gag_dom"/>
</dbReference>
<evidence type="ECO:0000259" key="6">
    <source>
        <dbReference type="PROSITE" id="PS50994"/>
    </source>
</evidence>